<evidence type="ECO:0000313" key="3">
    <source>
        <dbReference type="Proteomes" id="UP000008694"/>
    </source>
</evidence>
<feature type="compositionally biased region" description="Basic and acidic residues" evidence="1">
    <location>
        <begin position="45"/>
        <end position="62"/>
    </location>
</feature>
<evidence type="ECO:0000313" key="2">
    <source>
        <dbReference type="EMBL" id="EFH40314.1"/>
    </source>
</evidence>
<reference evidence="3" key="1">
    <citation type="journal article" date="2011" name="Nat. Genet.">
        <title>The Arabidopsis lyrata genome sequence and the basis of rapid genome size change.</title>
        <authorList>
            <person name="Hu T.T."/>
            <person name="Pattyn P."/>
            <person name="Bakker E.G."/>
            <person name="Cao J."/>
            <person name="Cheng J.-F."/>
            <person name="Clark R.M."/>
            <person name="Fahlgren N."/>
            <person name="Fawcett J.A."/>
            <person name="Grimwood J."/>
            <person name="Gundlach H."/>
            <person name="Haberer G."/>
            <person name="Hollister J.D."/>
            <person name="Ossowski S."/>
            <person name="Ottilar R.P."/>
            <person name="Salamov A.A."/>
            <person name="Schneeberger K."/>
            <person name="Spannagl M."/>
            <person name="Wang X."/>
            <person name="Yang L."/>
            <person name="Nasrallah M.E."/>
            <person name="Bergelson J."/>
            <person name="Carrington J.C."/>
            <person name="Gaut B.S."/>
            <person name="Schmutz J."/>
            <person name="Mayer K.F.X."/>
            <person name="Van de Peer Y."/>
            <person name="Grigoriev I.V."/>
            <person name="Nordborg M."/>
            <person name="Weigel D."/>
            <person name="Guo Y.-L."/>
        </authorList>
    </citation>
    <scope>NUCLEOTIDE SEQUENCE [LARGE SCALE GENOMIC DNA]</scope>
    <source>
        <strain evidence="3">cv. MN47</strain>
    </source>
</reference>
<gene>
    <name evidence="2" type="ORF">ARALYDRAFT_918047</name>
</gene>
<proteinExistence type="predicted"/>
<feature type="region of interest" description="Disordered" evidence="1">
    <location>
        <begin position="1"/>
        <end position="78"/>
    </location>
</feature>
<protein>
    <submittedName>
        <fullName evidence="2">Expressed protein</fullName>
    </submittedName>
</protein>
<keyword evidence="3" id="KW-1185">Reference proteome</keyword>
<dbReference type="HOGENOM" id="CLU_2625354_0_0_1"/>
<sequence>MKQRTRERRPRNLRRQPSTDSSPTKHPPSHLPLNHWRKLAKIKTKKQDKDLRPSHSSGEKPGHRGGQIGKIEAWAAGC</sequence>
<organism evidence="3">
    <name type="scientific">Arabidopsis lyrata subsp. lyrata</name>
    <name type="common">Lyre-leaved rock-cress</name>
    <dbReference type="NCBI Taxonomy" id="81972"/>
    <lineage>
        <taxon>Eukaryota</taxon>
        <taxon>Viridiplantae</taxon>
        <taxon>Streptophyta</taxon>
        <taxon>Embryophyta</taxon>
        <taxon>Tracheophyta</taxon>
        <taxon>Spermatophyta</taxon>
        <taxon>Magnoliopsida</taxon>
        <taxon>eudicotyledons</taxon>
        <taxon>Gunneridae</taxon>
        <taxon>Pentapetalae</taxon>
        <taxon>rosids</taxon>
        <taxon>malvids</taxon>
        <taxon>Brassicales</taxon>
        <taxon>Brassicaceae</taxon>
        <taxon>Camelineae</taxon>
        <taxon>Arabidopsis</taxon>
    </lineage>
</organism>
<dbReference type="EMBL" id="GL348720">
    <property type="protein sequence ID" value="EFH40314.1"/>
    <property type="molecule type" value="Genomic_DNA"/>
</dbReference>
<feature type="compositionally biased region" description="Basic residues" evidence="1">
    <location>
        <begin position="35"/>
        <end position="44"/>
    </location>
</feature>
<evidence type="ECO:0000256" key="1">
    <source>
        <dbReference type="SAM" id="MobiDB-lite"/>
    </source>
</evidence>
<accession>D7MQ53</accession>
<feature type="compositionally biased region" description="Basic residues" evidence="1">
    <location>
        <begin position="1"/>
        <end position="14"/>
    </location>
</feature>
<dbReference type="Proteomes" id="UP000008694">
    <property type="component" value="Unassembled WGS sequence"/>
</dbReference>
<name>D7MQ53_ARALL</name>
<dbReference type="Gramene" id="scaffold_801447.1">
    <property type="protein sequence ID" value="scaffold_801447.1"/>
    <property type="gene ID" value="scaffold_801447.1"/>
</dbReference>
<dbReference type="AlphaFoldDB" id="D7MQ53"/>